<dbReference type="AlphaFoldDB" id="A0A6J6P802"/>
<feature type="compositionally biased region" description="Basic and acidic residues" evidence="1">
    <location>
        <begin position="41"/>
        <end position="57"/>
    </location>
</feature>
<feature type="region of interest" description="Disordered" evidence="1">
    <location>
        <begin position="40"/>
        <end position="61"/>
    </location>
</feature>
<dbReference type="Gene3D" id="1.10.287.70">
    <property type="match status" value="1"/>
</dbReference>
<accession>A0A6J6P802</accession>
<keyword evidence="2" id="KW-1133">Transmembrane helix</keyword>
<evidence type="ECO:0000256" key="2">
    <source>
        <dbReference type="SAM" id="Phobius"/>
    </source>
</evidence>
<feature type="transmembrane region" description="Helical" evidence="2">
    <location>
        <begin position="12"/>
        <end position="35"/>
    </location>
</feature>
<reference evidence="3" key="1">
    <citation type="submission" date="2020-05" db="EMBL/GenBank/DDBJ databases">
        <authorList>
            <person name="Chiriac C."/>
            <person name="Salcher M."/>
            <person name="Ghai R."/>
            <person name="Kavagutti S V."/>
        </authorList>
    </citation>
    <scope>NUCLEOTIDE SEQUENCE</scope>
</reference>
<keyword evidence="2" id="KW-0472">Membrane</keyword>
<keyword evidence="2" id="KW-0812">Transmembrane</keyword>
<dbReference type="EMBL" id="CAEZXY010000004">
    <property type="protein sequence ID" value="CAB4694746.1"/>
    <property type="molecule type" value="Genomic_DNA"/>
</dbReference>
<proteinExistence type="predicted"/>
<evidence type="ECO:0000256" key="1">
    <source>
        <dbReference type="SAM" id="MobiDB-lite"/>
    </source>
</evidence>
<evidence type="ECO:0000313" key="3">
    <source>
        <dbReference type="EMBL" id="CAB4694746.1"/>
    </source>
</evidence>
<gene>
    <name evidence="3" type="ORF">UFOPK2624_00186</name>
</gene>
<name>A0A6J6P802_9ZZZZ</name>
<organism evidence="3">
    <name type="scientific">freshwater metagenome</name>
    <dbReference type="NCBI Taxonomy" id="449393"/>
    <lineage>
        <taxon>unclassified sequences</taxon>
        <taxon>metagenomes</taxon>
        <taxon>ecological metagenomes</taxon>
    </lineage>
</organism>
<sequence length="77" mass="7940">MLAFGLPIAAYGLIFSLWLALVGAIIVVGAIYGWVMEPPDDPDKAHDDHGPDAHASDGGDAVVADPVDAVKEVETVG</sequence>
<protein>
    <submittedName>
        <fullName evidence="3">Unannotated protein</fullName>
    </submittedName>
</protein>